<proteinExistence type="predicted"/>
<gene>
    <name evidence="3" type="ORF">TRIUR3_26911</name>
</gene>
<evidence type="ECO:0000256" key="1">
    <source>
        <dbReference type="SAM" id="MobiDB-lite"/>
    </source>
</evidence>
<feature type="transmembrane region" description="Helical" evidence="2">
    <location>
        <begin position="245"/>
        <end position="265"/>
    </location>
</feature>
<feature type="region of interest" description="Disordered" evidence="1">
    <location>
        <begin position="118"/>
        <end position="137"/>
    </location>
</feature>
<evidence type="ECO:0000313" key="3">
    <source>
        <dbReference type="EMBL" id="EMS45637.1"/>
    </source>
</evidence>
<sequence length="304" mass="33230">MEKDLAPGEERVTDRHAAAKEEHDLPNMLRKTARRLILAHWFDGEARRRSLAPSSVPDSPSPQAGQVFCQVAVGMSNKRRGHAGDGGEKRSRRLKHLYLVLDDWTKGYSIHKIQADSFDSNSDSDDQHSSAARHLPEPPTLRLIYDTKTAAMTIGAHAPADMVCGFGIIVVVGEMLYALSYHFRMKQHSFGVIVMGVHRPGCAATSNRGLVLEDSAATTANVEGDTQPILIGVQGHGFTFHSSPFLLAFFFLLTLLAFLFLLAALQCARAPPPSTFVSCLDSGRCITLNGPEHRGASLLSHQHQ</sequence>
<keyword evidence="2" id="KW-0812">Transmembrane</keyword>
<feature type="region of interest" description="Disordered" evidence="1">
    <location>
        <begin position="1"/>
        <end position="21"/>
    </location>
</feature>
<evidence type="ECO:0000256" key="2">
    <source>
        <dbReference type="SAM" id="Phobius"/>
    </source>
</evidence>
<organism evidence="3">
    <name type="scientific">Triticum urartu</name>
    <name type="common">Red wild einkorn</name>
    <name type="synonym">Crithodium urartu</name>
    <dbReference type="NCBI Taxonomy" id="4572"/>
    <lineage>
        <taxon>Eukaryota</taxon>
        <taxon>Viridiplantae</taxon>
        <taxon>Streptophyta</taxon>
        <taxon>Embryophyta</taxon>
        <taxon>Tracheophyta</taxon>
        <taxon>Spermatophyta</taxon>
        <taxon>Magnoliopsida</taxon>
        <taxon>Liliopsida</taxon>
        <taxon>Poales</taxon>
        <taxon>Poaceae</taxon>
        <taxon>BOP clade</taxon>
        <taxon>Pooideae</taxon>
        <taxon>Triticodae</taxon>
        <taxon>Triticeae</taxon>
        <taxon>Triticinae</taxon>
        <taxon>Triticum</taxon>
    </lineage>
</organism>
<keyword evidence="2" id="KW-1133">Transmembrane helix</keyword>
<name>M7YEU5_TRIUA</name>
<dbReference type="EMBL" id="KD283803">
    <property type="protein sequence ID" value="EMS45637.1"/>
    <property type="molecule type" value="Genomic_DNA"/>
</dbReference>
<accession>M7YEU5</accession>
<protein>
    <submittedName>
        <fullName evidence="3">Uncharacterized protein</fullName>
    </submittedName>
</protein>
<feature type="transmembrane region" description="Helical" evidence="2">
    <location>
        <begin position="158"/>
        <end position="179"/>
    </location>
</feature>
<reference evidence="3" key="1">
    <citation type="journal article" date="2013" name="Nature">
        <title>Draft genome of the wheat A-genome progenitor Triticum urartu.</title>
        <authorList>
            <person name="Ling H.Q."/>
            <person name="Zhao S."/>
            <person name="Liu D."/>
            <person name="Wang J."/>
            <person name="Sun H."/>
            <person name="Zhang C."/>
            <person name="Fan H."/>
            <person name="Li D."/>
            <person name="Dong L."/>
            <person name="Tao Y."/>
            <person name="Gao C."/>
            <person name="Wu H."/>
            <person name="Li Y."/>
            <person name="Cui Y."/>
            <person name="Guo X."/>
            <person name="Zheng S."/>
            <person name="Wang B."/>
            <person name="Yu K."/>
            <person name="Liang Q."/>
            <person name="Yang W."/>
            <person name="Lou X."/>
            <person name="Chen J."/>
            <person name="Feng M."/>
            <person name="Jian J."/>
            <person name="Zhang X."/>
            <person name="Luo G."/>
            <person name="Jiang Y."/>
            <person name="Liu J."/>
            <person name="Wang Z."/>
            <person name="Sha Y."/>
            <person name="Zhang B."/>
            <person name="Wu H."/>
            <person name="Tang D."/>
            <person name="Shen Q."/>
            <person name="Xue P."/>
            <person name="Zou S."/>
            <person name="Wang X."/>
            <person name="Liu X."/>
            <person name="Wang F."/>
            <person name="Yang Y."/>
            <person name="An X."/>
            <person name="Dong Z."/>
            <person name="Zhang K."/>
            <person name="Zhang X."/>
            <person name="Luo M.C."/>
            <person name="Dvorak J."/>
            <person name="Tong Y."/>
            <person name="Wang J."/>
            <person name="Yang H."/>
            <person name="Li Z."/>
            <person name="Wang D."/>
            <person name="Zhang A."/>
            <person name="Wang J."/>
        </authorList>
    </citation>
    <scope>NUCLEOTIDE SEQUENCE</scope>
</reference>
<keyword evidence="2" id="KW-0472">Membrane</keyword>
<dbReference type="AlphaFoldDB" id="M7YEU5"/>